<evidence type="ECO:0000259" key="9">
    <source>
        <dbReference type="PROSITE" id="PS50023"/>
    </source>
</evidence>
<evidence type="ECO:0000313" key="12">
    <source>
        <dbReference type="Proteomes" id="UP000314294"/>
    </source>
</evidence>
<keyword evidence="12" id="KW-1185">Reference proteome</keyword>
<keyword evidence="2 8" id="KW-0479">Metal-binding</keyword>
<proteinExistence type="predicted"/>
<dbReference type="OrthoDB" id="10258882at2759"/>
<evidence type="ECO:0000256" key="2">
    <source>
        <dbReference type="ARBA" id="ARBA00022723"/>
    </source>
</evidence>
<dbReference type="PROSITE" id="PS00478">
    <property type="entry name" value="LIM_DOMAIN_1"/>
    <property type="match status" value="2"/>
</dbReference>
<dbReference type="FunFam" id="2.10.110.10:FF:000048">
    <property type="entry name" value="Four and a half LIM domains protein 2"/>
    <property type="match status" value="1"/>
</dbReference>
<dbReference type="PROSITE" id="PS50219">
    <property type="entry name" value="CNH"/>
    <property type="match status" value="1"/>
</dbReference>
<dbReference type="Pfam" id="PF00412">
    <property type="entry name" value="LIM"/>
    <property type="match status" value="3"/>
</dbReference>
<dbReference type="PROSITE" id="PS50023">
    <property type="entry name" value="LIM_DOMAIN_2"/>
    <property type="match status" value="3"/>
</dbReference>
<dbReference type="EMBL" id="SRLO01001531">
    <property type="protein sequence ID" value="TNN37117.1"/>
    <property type="molecule type" value="Genomic_DNA"/>
</dbReference>
<dbReference type="Gene3D" id="2.10.110.10">
    <property type="entry name" value="Cysteine Rich Protein"/>
    <property type="match status" value="3"/>
</dbReference>
<reference evidence="11 12" key="1">
    <citation type="submission" date="2019-03" db="EMBL/GenBank/DDBJ databases">
        <title>First draft genome of Liparis tanakae, snailfish: a comprehensive survey of snailfish specific genes.</title>
        <authorList>
            <person name="Kim W."/>
            <person name="Song I."/>
            <person name="Jeong J.-H."/>
            <person name="Kim D."/>
            <person name="Kim S."/>
            <person name="Ryu S."/>
            <person name="Song J.Y."/>
            <person name="Lee S.K."/>
        </authorList>
    </citation>
    <scope>NUCLEOTIDE SEQUENCE [LARGE SCALE GENOMIC DNA]</scope>
    <source>
        <tissue evidence="11">Muscle</tissue>
    </source>
</reference>
<feature type="domain" description="LIM zinc-binding" evidence="9">
    <location>
        <begin position="40"/>
        <end position="101"/>
    </location>
</feature>
<evidence type="ECO:0000259" key="10">
    <source>
        <dbReference type="PROSITE" id="PS50219"/>
    </source>
</evidence>
<feature type="domain" description="CNH" evidence="10">
    <location>
        <begin position="274"/>
        <end position="544"/>
    </location>
</feature>
<dbReference type="GO" id="GO:0003712">
    <property type="term" value="F:transcription coregulator activity"/>
    <property type="evidence" value="ECO:0007669"/>
    <property type="project" value="TreeGrafter"/>
</dbReference>
<name>A0A4Z2F7J0_9TELE</name>
<dbReference type="InterPro" id="IPR056807">
    <property type="entry name" value="LIM_FHL1/2/3/5_N"/>
</dbReference>
<dbReference type="InterPro" id="IPR001180">
    <property type="entry name" value="CNH_dom"/>
</dbReference>
<dbReference type="GO" id="GO:0005634">
    <property type="term" value="C:nucleus"/>
    <property type="evidence" value="ECO:0007669"/>
    <property type="project" value="UniProtKB-SubCell"/>
</dbReference>
<sequence>MSTSERFDCHYCKDSLLGKKYIMKEDKQYCTKCYENLFSNSCEGCTLAITCNSKDLSYKDRHWHEECFKCAKCSRSLAEKAFAAKDDLLLCTECHAHGYSSKCSSCKKTVMPGTLTFLSCPPPLAACGLQAITTGGVTYQEKPWHRECFQCISCRKPLSGQRFTSKENYPYCLECFSSLYAKKCVSCTKAITSLAGAKYISFEERQWHSECFSCSQCSVTLVGRGFLTQRDDIMCTDCGREKKIQLPQIPAMAFKAFTHTHVYEKQSGSKEKDKSSIQCIERHDRNVYIGTKDATVLHLVLPGGPDGDPSPGQSDIRERRMKKLGSSNQVAQLRVVPLFNHLLVLWDRSLTALNMFSLEPVAALKRIQHVLLFEVCGSSAACVEMVTSSSRRKLIRVHAVGVDRWDVVREVSLPQDPVALALDGACVCVGTGDRYLLCDIRTGSSVDLFPHDHGRQRVIVTSMGRGEFLLNGPESLGVFVMKTGTCQRPPLLWPREVLAAGVCFPYVLTLQPHALSVYSVLDQQCKQTVDLRGAKGLLCTADGALVFTERDVFSLRLLPLRQQTRALVELQRFEEALLLLDGVQGRRPLDSHEELQKDISCLAGFVHFYQEAFSEASALFTTGELDPRELICLYPGIQVCLSEDFQSQLEPRNRSRDLQALRLEDRHSFHLYLAFLGDFLRAVRGTERGLQCSEEVDCALLRLYVELQDTENLQQLVMCTNACRLDHCLPVLEQHSRLT</sequence>
<dbReference type="GO" id="GO:0008270">
    <property type="term" value="F:zinc ion binding"/>
    <property type="evidence" value="ECO:0007669"/>
    <property type="project" value="UniProtKB-KW"/>
</dbReference>
<dbReference type="FunFam" id="2.10.110.10:FF:000013">
    <property type="entry name" value="Four and a half LIM domains 1"/>
    <property type="match status" value="1"/>
</dbReference>
<evidence type="ECO:0000313" key="11">
    <source>
        <dbReference type="EMBL" id="TNN37117.1"/>
    </source>
</evidence>
<dbReference type="PANTHER" id="PTHR24205:SF7">
    <property type="entry name" value="FOUR AND A HALF LIM DOMAINS PROTEIN 5"/>
    <property type="match status" value="1"/>
</dbReference>
<evidence type="ECO:0000256" key="4">
    <source>
        <dbReference type="ARBA" id="ARBA00022771"/>
    </source>
</evidence>
<dbReference type="CDD" id="cd09343">
    <property type="entry name" value="LIM1_FHL"/>
    <property type="match status" value="1"/>
</dbReference>
<accession>A0A4Z2F7J0</accession>
<dbReference type="SMART" id="SM00132">
    <property type="entry name" value="LIM"/>
    <property type="match status" value="3"/>
</dbReference>
<dbReference type="PANTHER" id="PTHR24205">
    <property type="entry name" value="FOUR AND A HALF LIM DOMAINS PROTEIN"/>
    <property type="match status" value="1"/>
</dbReference>
<keyword evidence="4" id="KW-0863">Zinc-finger</keyword>
<evidence type="ECO:0000256" key="3">
    <source>
        <dbReference type="ARBA" id="ARBA00022737"/>
    </source>
</evidence>
<keyword evidence="6 8" id="KW-0440">LIM domain</keyword>
<gene>
    <name evidence="11" type="primary">FHL2_2</name>
    <name evidence="11" type="ORF">EYF80_052713</name>
</gene>
<evidence type="ECO:0000256" key="1">
    <source>
        <dbReference type="ARBA" id="ARBA00004123"/>
    </source>
</evidence>
<keyword evidence="7" id="KW-0539">Nucleus</keyword>
<dbReference type="CDD" id="cd09346">
    <property type="entry name" value="LIM3_FHL"/>
    <property type="match status" value="1"/>
</dbReference>
<dbReference type="Pfam" id="PF25076">
    <property type="entry name" value="LIM_FHL2-3_N"/>
    <property type="match status" value="1"/>
</dbReference>
<dbReference type="InterPro" id="IPR001781">
    <property type="entry name" value="Znf_LIM"/>
</dbReference>
<dbReference type="Pfam" id="PF00780">
    <property type="entry name" value="CNH"/>
    <property type="match status" value="1"/>
</dbReference>
<comment type="caution">
    <text evidence="11">The sequence shown here is derived from an EMBL/GenBank/DDBJ whole genome shotgun (WGS) entry which is preliminary data.</text>
</comment>
<feature type="domain" description="LIM zinc-binding" evidence="9">
    <location>
        <begin position="182"/>
        <end position="245"/>
    </location>
</feature>
<evidence type="ECO:0000256" key="8">
    <source>
        <dbReference type="PROSITE-ProRule" id="PRU00125"/>
    </source>
</evidence>
<feature type="domain" description="LIM zinc-binding" evidence="9">
    <location>
        <begin position="122"/>
        <end position="181"/>
    </location>
</feature>
<comment type="subcellular location">
    <subcellularLocation>
        <location evidence="1">Nucleus</location>
    </subcellularLocation>
</comment>
<organism evidence="11 12">
    <name type="scientific">Liparis tanakae</name>
    <name type="common">Tanaka's snailfish</name>
    <dbReference type="NCBI Taxonomy" id="230148"/>
    <lineage>
        <taxon>Eukaryota</taxon>
        <taxon>Metazoa</taxon>
        <taxon>Chordata</taxon>
        <taxon>Craniata</taxon>
        <taxon>Vertebrata</taxon>
        <taxon>Euteleostomi</taxon>
        <taxon>Actinopterygii</taxon>
        <taxon>Neopterygii</taxon>
        <taxon>Teleostei</taxon>
        <taxon>Neoteleostei</taxon>
        <taxon>Acanthomorphata</taxon>
        <taxon>Eupercaria</taxon>
        <taxon>Perciformes</taxon>
        <taxon>Cottioidei</taxon>
        <taxon>Cottales</taxon>
        <taxon>Liparidae</taxon>
        <taxon>Liparis</taxon>
    </lineage>
</organism>
<evidence type="ECO:0000256" key="5">
    <source>
        <dbReference type="ARBA" id="ARBA00022833"/>
    </source>
</evidence>
<dbReference type="GO" id="GO:0030018">
    <property type="term" value="C:Z disc"/>
    <property type="evidence" value="ECO:0007669"/>
    <property type="project" value="TreeGrafter"/>
</dbReference>
<keyword evidence="3" id="KW-0677">Repeat</keyword>
<evidence type="ECO:0000256" key="6">
    <source>
        <dbReference type="ARBA" id="ARBA00023038"/>
    </source>
</evidence>
<dbReference type="CDD" id="cd09347">
    <property type="entry name" value="LIM4_FHL"/>
    <property type="match status" value="1"/>
</dbReference>
<dbReference type="Proteomes" id="UP000314294">
    <property type="component" value="Unassembled WGS sequence"/>
</dbReference>
<evidence type="ECO:0000256" key="7">
    <source>
        <dbReference type="ARBA" id="ARBA00023242"/>
    </source>
</evidence>
<dbReference type="SUPFAM" id="SSF57716">
    <property type="entry name" value="Glucocorticoid receptor-like (DNA-binding domain)"/>
    <property type="match status" value="4"/>
</dbReference>
<dbReference type="AlphaFoldDB" id="A0A4Z2F7J0"/>
<keyword evidence="5 8" id="KW-0862">Zinc</keyword>
<protein>
    <submittedName>
        <fullName evidence="11">Four and a half LIM domains protein 2</fullName>
    </submittedName>
</protein>